<dbReference type="Proteomes" id="UP000010998">
    <property type="component" value="Chromosome"/>
</dbReference>
<dbReference type="PANTHER" id="PTHR43861">
    <property type="entry name" value="TRANS-ACONITATE 2-METHYLTRANSFERASE-RELATED"/>
    <property type="match status" value="1"/>
</dbReference>
<dbReference type="GeneID" id="90990231"/>
<organism evidence="2 3">
    <name type="scientific">Mesorhizobium australicum (strain HAMBI 3006 / LMG 24608 / WSM2073)</name>
    <dbReference type="NCBI Taxonomy" id="754035"/>
    <lineage>
        <taxon>Bacteria</taxon>
        <taxon>Pseudomonadati</taxon>
        <taxon>Pseudomonadota</taxon>
        <taxon>Alphaproteobacteria</taxon>
        <taxon>Hyphomicrobiales</taxon>
        <taxon>Phyllobacteriaceae</taxon>
        <taxon>Mesorhizobium</taxon>
    </lineage>
</organism>
<dbReference type="SUPFAM" id="SSF53335">
    <property type="entry name" value="S-adenosyl-L-methionine-dependent methyltransferases"/>
    <property type="match status" value="1"/>
</dbReference>
<dbReference type="HOGENOM" id="CLU_057664_0_0_5"/>
<dbReference type="KEGG" id="mam:Mesau_02812"/>
<dbReference type="RefSeq" id="WP_015316629.1">
    <property type="nucleotide sequence ID" value="NC_019973.1"/>
</dbReference>
<dbReference type="CDD" id="cd02440">
    <property type="entry name" value="AdoMet_MTases"/>
    <property type="match status" value="1"/>
</dbReference>
<gene>
    <name evidence="2" type="ordered locus">Mesau_02812</name>
</gene>
<dbReference type="InterPro" id="IPR029063">
    <property type="entry name" value="SAM-dependent_MTases_sf"/>
</dbReference>
<protein>
    <submittedName>
        <fullName evidence="2">Putative RNA methylase</fullName>
    </submittedName>
</protein>
<dbReference type="GO" id="GO:0032259">
    <property type="term" value="P:methylation"/>
    <property type="evidence" value="ECO:0007669"/>
    <property type="project" value="UniProtKB-KW"/>
</dbReference>
<accession>L0KJK8</accession>
<dbReference type="Gene3D" id="3.40.50.150">
    <property type="entry name" value="Vaccinia Virus protein VP39"/>
    <property type="match status" value="1"/>
</dbReference>
<dbReference type="Pfam" id="PF13489">
    <property type="entry name" value="Methyltransf_23"/>
    <property type="match status" value="1"/>
</dbReference>
<reference evidence="3" key="1">
    <citation type="submission" date="2012-02" db="EMBL/GenBank/DDBJ databases">
        <title>Complete sequence of Mesorhizobium australicum WSM2073.</title>
        <authorList>
            <person name="Lucas S."/>
            <person name="Han J."/>
            <person name="Lapidus A."/>
            <person name="Cheng J.-F."/>
            <person name="Goodwin L."/>
            <person name="Pitluck S."/>
            <person name="Peters L."/>
            <person name="Gu W."/>
            <person name="Detter J.C."/>
            <person name="Han C."/>
            <person name="Tapia R."/>
            <person name="Land M."/>
            <person name="Hauser L."/>
            <person name="Kyrpides N."/>
            <person name="Ivanova N."/>
            <person name="Pagani I."/>
            <person name="Reeve W.G."/>
            <person name="Howieson J.G."/>
            <person name="Tiwari R.P."/>
            <person name="O'Hara G.W."/>
            <person name="Atkins C.A."/>
            <person name="Ronson C.W."/>
            <person name="Nandasena K.G."/>
            <person name="Woyke T."/>
        </authorList>
    </citation>
    <scope>NUCLEOTIDE SEQUENCE [LARGE SCALE GENOMIC DNA]</scope>
    <source>
        <strain evidence="3">LMG 24608 / HAMBI 3006 / WSM2073</strain>
    </source>
</reference>
<evidence type="ECO:0000256" key="1">
    <source>
        <dbReference type="ARBA" id="ARBA00022679"/>
    </source>
</evidence>
<dbReference type="STRING" id="754035.Mesau_02812"/>
<dbReference type="EMBL" id="CP003358">
    <property type="protein sequence ID" value="AGB45206.1"/>
    <property type="molecule type" value="Genomic_DNA"/>
</dbReference>
<proteinExistence type="predicted"/>
<keyword evidence="1" id="KW-0808">Transferase</keyword>
<dbReference type="GO" id="GO:0008168">
    <property type="term" value="F:methyltransferase activity"/>
    <property type="evidence" value="ECO:0007669"/>
    <property type="project" value="UniProtKB-KW"/>
</dbReference>
<keyword evidence="3" id="KW-1185">Reference proteome</keyword>
<dbReference type="PANTHER" id="PTHR43861:SF3">
    <property type="entry name" value="PUTATIVE (AFU_ORTHOLOGUE AFUA_2G14390)-RELATED"/>
    <property type="match status" value="1"/>
</dbReference>
<dbReference type="eggNOG" id="COG2264">
    <property type="taxonomic scope" value="Bacteria"/>
</dbReference>
<evidence type="ECO:0000313" key="2">
    <source>
        <dbReference type="EMBL" id="AGB45206.1"/>
    </source>
</evidence>
<keyword evidence="2" id="KW-0489">Methyltransferase</keyword>
<evidence type="ECO:0000313" key="3">
    <source>
        <dbReference type="Proteomes" id="UP000010998"/>
    </source>
</evidence>
<sequence>MNARYDFGRNWSALAARFEDEHLDRACADLRRLLGDLEGKTFLDIGCGSGLHSAAALRLGAAKVDAIDYDTECVETTKAVLSRFAPEAQWSVKRADVLDKASLPTATYDVVYSWGVLHHTGDMWGAISNAAGLVGHGGKFAIAIYLKTPLCGLWTVEKRLYSSHRWLRPPVKAVFVTAHLLARTLRHGDTIAFVKNYRARRGMEFLADVDDWLGGYPYQSTSAEELETSLKKLGFSTKRRFNVVPGFGLFGTGCGEWCFKRTAL</sequence>
<name>L0KJK8_MESAW</name>
<dbReference type="AlphaFoldDB" id="L0KJK8"/>
<dbReference type="OrthoDB" id="3206826at2"/>